<protein>
    <recommendedName>
        <fullName evidence="2">CD-NTase-associated protein 12/Pycsar effector protein TIR domain-containing protein</fullName>
    </recommendedName>
</protein>
<evidence type="ECO:0000313" key="3">
    <source>
        <dbReference type="EMBL" id="GED11280.1"/>
    </source>
</evidence>
<reference evidence="3 4" key="1">
    <citation type="submission" date="2019-06" db="EMBL/GenBank/DDBJ databases">
        <title>Whole genome shotgun sequence of Cellulosimicrobium cellulans NBRC 15516.</title>
        <authorList>
            <person name="Hosoyama A."/>
            <person name="Uohara A."/>
            <person name="Ohji S."/>
            <person name="Ichikawa N."/>
        </authorList>
    </citation>
    <scope>NUCLEOTIDE SEQUENCE [LARGE SCALE GENOMIC DNA]</scope>
    <source>
        <strain evidence="3 4">NBRC 15516</strain>
    </source>
</reference>
<feature type="domain" description="CD-NTase-associated protein 12/Pycsar effector protein TIR" evidence="2">
    <location>
        <begin position="6"/>
        <end position="123"/>
    </location>
</feature>
<dbReference type="GO" id="GO:0050135">
    <property type="term" value="F:NADP+ nucleosidase activity"/>
    <property type="evidence" value="ECO:0007669"/>
    <property type="project" value="InterPro"/>
</dbReference>
<dbReference type="AlphaFoldDB" id="A0A4Y4E6V2"/>
<comment type="caution">
    <text evidence="3">The sequence shown here is derived from an EMBL/GenBank/DDBJ whole genome shotgun (WGS) entry which is preliminary data.</text>
</comment>
<accession>A0A4Y4E6V2</accession>
<name>A0A4Y4E6V2_CELCE</name>
<dbReference type="Proteomes" id="UP000316659">
    <property type="component" value="Unassembled WGS sequence"/>
</dbReference>
<evidence type="ECO:0000259" key="2">
    <source>
        <dbReference type="Pfam" id="PF10137"/>
    </source>
</evidence>
<dbReference type="Pfam" id="PF10137">
    <property type="entry name" value="CAP12-PCTIR_TIR"/>
    <property type="match status" value="1"/>
</dbReference>
<gene>
    <name evidence="3" type="ORF">CCE02nite_32790</name>
</gene>
<organism evidence="3 4">
    <name type="scientific">Cellulosimicrobium cellulans</name>
    <name type="common">Arthrobacter luteus</name>
    <dbReference type="NCBI Taxonomy" id="1710"/>
    <lineage>
        <taxon>Bacteria</taxon>
        <taxon>Bacillati</taxon>
        <taxon>Actinomycetota</taxon>
        <taxon>Actinomycetes</taxon>
        <taxon>Micrococcales</taxon>
        <taxon>Promicromonosporaceae</taxon>
        <taxon>Cellulosimicrobium</taxon>
    </lineage>
</organism>
<dbReference type="InterPro" id="IPR019302">
    <property type="entry name" value="CAP12/PCTIR_TIR_dom"/>
</dbReference>
<sequence>MSKLHVFIGSSSEALTVARHFQVVLDREHEANIESTVWDQGTFGASQTTLQSLVEEANKSDFAVLVLSADDMVESRHVVGKAPRDNVVFELGLFMGVIGTERVFILPPKEGVKLPSDLGGFTLLSPYAVREDSNVRASLTGGLLDAVEQIKKLGPRQATEATPPATTQRVAGQSARQRKSAEKAARGGAGSSLTFANPAGDAKRLEDEIDYICRAAEAQGWQVKTRTREVLRLVDRHKRKHTFSIPDSTRAARRGLRPFARTLRAHGLRVSGRVRKDV</sequence>
<evidence type="ECO:0000256" key="1">
    <source>
        <dbReference type="SAM" id="MobiDB-lite"/>
    </source>
</evidence>
<feature type="compositionally biased region" description="Low complexity" evidence="1">
    <location>
        <begin position="155"/>
        <end position="169"/>
    </location>
</feature>
<dbReference type="EMBL" id="BJNZ01000027">
    <property type="protein sequence ID" value="GED11280.1"/>
    <property type="molecule type" value="Genomic_DNA"/>
</dbReference>
<proteinExistence type="predicted"/>
<evidence type="ECO:0000313" key="4">
    <source>
        <dbReference type="Proteomes" id="UP000316659"/>
    </source>
</evidence>
<feature type="region of interest" description="Disordered" evidence="1">
    <location>
        <begin position="154"/>
        <end position="198"/>
    </location>
</feature>